<dbReference type="RefSeq" id="WP_021648721.1">
    <property type="nucleotide sequence ID" value="NZ_AVQD01000017.1"/>
</dbReference>
<evidence type="ECO:0000313" key="2">
    <source>
        <dbReference type="EMBL" id="KOA38546.1"/>
    </source>
</evidence>
<organism evidence="2 3">
    <name type="scientific">Bifidobacterium breve MCC 1128</name>
    <dbReference type="NCBI Taxonomy" id="1365965"/>
    <lineage>
        <taxon>Bacteria</taxon>
        <taxon>Bacillati</taxon>
        <taxon>Actinomycetota</taxon>
        <taxon>Actinomycetes</taxon>
        <taxon>Bifidobacteriales</taxon>
        <taxon>Bifidobacteriaceae</taxon>
        <taxon>Bifidobacterium</taxon>
    </lineage>
</organism>
<dbReference type="EMBL" id="AVQD01000017">
    <property type="protein sequence ID" value="KOA38546.1"/>
    <property type="molecule type" value="Genomic_DNA"/>
</dbReference>
<keyword evidence="1" id="KW-0812">Transmembrane</keyword>
<dbReference type="AlphaFoldDB" id="A0A0L7ATM9"/>
<sequence>MRHRAIRSIIATLIAAATITAILIVTLLIFNWFTADHPKLSYRSLDYEVAVQPNGDLKVTQHIDMKLDSRGKNKPWKQLY</sequence>
<keyword evidence="1" id="KW-0472">Membrane</keyword>
<name>A0A0L7ATM9_BIFBR</name>
<gene>
    <name evidence="2" type="ORF">BBM1128_10240</name>
</gene>
<reference evidence="2 3" key="1">
    <citation type="journal article" date="2015" name="Int J Genomics">
        <title>Comparative Genomics Revealed Genetic Diversity and Species/Strain-Level Differences in Carbohydrate Metabolism of Three Probiotic Bifidobacterial Species.</title>
        <authorList>
            <person name="Odamaki T."/>
            <person name="Horigome A."/>
            <person name="Sugahara H."/>
            <person name="Hashikura N."/>
            <person name="Minami J."/>
            <person name="Xiao J.Z."/>
            <person name="Abe F."/>
        </authorList>
    </citation>
    <scope>NUCLEOTIDE SEQUENCE [LARGE SCALE GENOMIC DNA]</scope>
    <source>
        <strain evidence="2 3">MCC 1128</strain>
    </source>
</reference>
<evidence type="ECO:0000256" key="1">
    <source>
        <dbReference type="SAM" id="Phobius"/>
    </source>
</evidence>
<protein>
    <submittedName>
        <fullName evidence="2">Uncharacterized protein</fullName>
    </submittedName>
</protein>
<evidence type="ECO:0000313" key="3">
    <source>
        <dbReference type="Proteomes" id="UP000037193"/>
    </source>
</evidence>
<dbReference type="Proteomes" id="UP000037193">
    <property type="component" value="Unassembled WGS sequence"/>
</dbReference>
<dbReference type="PATRIC" id="fig|1365965.3.peg.2067"/>
<feature type="transmembrane region" description="Helical" evidence="1">
    <location>
        <begin position="12"/>
        <end position="33"/>
    </location>
</feature>
<comment type="caution">
    <text evidence="2">The sequence shown here is derived from an EMBL/GenBank/DDBJ whole genome shotgun (WGS) entry which is preliminary data.</text>
</comment>
<proteinExistence type="predicted"/>
<accession>A0A0L7ATM9</accession>
<keyword evidence="1" id="KW-1133">Transmembrane helix</keyword>